<sequence length="588" mass="67733">YRNVKRNYEALITIGNRKCWVQVIKPQVDDIEDSEEEWTPRQQGKPSWMAFRVKHSKHQKGMSRVPLSNESMKELLGAAKLLTSGSKQAQKPVPPPREASTSEQHPRKKLLFSILELRRKETEMKMYSLQKRKGHMYQEVSDPQDDNYLCEPWNNNLTSPFGPPVTLFLYDTGGEGACQLLSPGLSIRPSGIPEAGLRVWNKASDLPLGLHFGLYKGQITDDEEVANSRYFWLITKGRNCYEYVDGRDQLDEVNAMSLYVNCAQDDKEQNLVAFQPGCELLVWYRDEYGQELNIKSKSELTVRRGKPQDPPMCSCSLAFSSQKFLSQHVKCNHPSQILLKTSARDRLQPEDPCPGNPNQQQQYSDLHSRKSKEKPQPLLKSIRLRRISRASSYSSRGQMGGFRVHKRMREEPSTGKEVSPEDTGKLFMGEGVSRIMSSKDRSSLMMHQRTHTGENPYVCREYDEKSSLIKHQRTHTGEKPYVCRECWQSFGRKSTLITHQRIHTREKPCVCRECGRSFSKKSTLITHQRTHTGQKPCFFSVNSHLIQHQRTDTGEKPYVCRECGQKSHLITHQRTHTREKPCAFREGE</sequence>
<evidence type="ECO:0000256" key="1">
    <source>
        <dbReference type="ARBA" id="ARBA00004123"/>
    </source>
</evidence>
<evidence type="ECO:0000256" key="6">
    <source>
        <dbReference type="ARBA" id="ARBA00022833"/>
    </source>
</evidence>
<dbReference type="FunFam" id="3.30.160.60:FF:002343">
    <property type="entry name" value="Zinc finger protein 33A"/>
    <property type="match status" value="2"/>
</dbReference>
<evidence type="ECO:0000256" key="2">
    <source>
        <dbReference type="ARBA" id="ARBA00006991"/>
    </source>
</evidence>
<keyword evidence="8" id="KW-0539">Nucleus</keyword>
<dbReference type="SMART" id="SM00355">
    <property type="entry name" value="ZnF_C2H2"/>
    <property type="match status" value="4"/>
</dbReference>
<feature type="domain" description="C2H2-type" evidence="11">
    <location>
        <begin position="558"/>
        <end position="581"/>
    </location>
</feature>
<dbReference type="InterPro" id="IPR046341">
    <property type="entry name" value="SET_dom_sf"/>
</dbReference>
<reference evidence="12" key="3">
    <citation type="submission" date="2025-09" db="UniProtKB">
        <authorList>
            <consortium name="Ensembl"/>
        </authorList>
    </citation>
    <scope>IDENTIFICATION</scope>
</reference>
<name>A0A452DSL3_CAPHI</name>
<accession>A0A452DSL3</accession>
<dbReference type="Bgee" id="ENSCHIG00000006176">
    <property type="expression patterns" value="Expressed in fallopian tube and 8 other cell types or tissues"/>
</dbReference>
<keyword evidence="5 9" id="KW-0863">Zinc-finger</keyword>
<feature type="domain" description="C2H2-type" evidence="11">
    <location>
        <begin position="509"/>
        <end position="536"/>
    </location>
</feature>
<feature type="compositionally biased region" description="Polar residues" evidence="10">
    <location>
        <begin position="356"/>
        <end position="365"/>
    </location>
</feature>
<reference evidence="12 13" key="1">
    <citation type="submission" date="2016-04" db="EMBL/GenBank/DDBJ databases">
        <title>Polished mammalian reference genomes with single-molecule sequencing and chromosome conformation capture applied to the Capra hircus genome.</title>
        <authorList>
            <person name="Bickhart D.M."/>
            <person name="Koren S."/>
            <person name="Rosen B."/>
            <person name="Hastie A."/>
            <person name="Liachko I."/>
            <person name="Sullivan S.T."/>
            <person name="Burton J."/>
            <person name="Sayre B.L."/>
            <person name="Huson H.J."/>
            <person name="Lee J."/>
            <person name="Lam E."/>
            <person name="Kelley C.M."/>
            <person name="Hutchison J.L."/>
            <person name="Zhou Y."/>
            <person name="Sun J."/>
            <person name="Crisa A."/>
            <person name="Schwartz J.C."/>
            <person name="Hammond J.A."/>
            <person name="Schroeder S.G."/>
            <person name="Liu G.E."/>
            <person name="Dunham M."/>
            <person name="Shendure J."/>
            <person name="Sonstegard T.S."/>
            <person name="Phillippy A.M."/>
            <person name="Van Tassell C.P."/>
            <person name="Smith T.P."/>
        </authorList>
    </citation>
    <scope>NUCLEOTIDE SEQUENCE [LARGE SCALE GENOMIC DNA]</scope>
</reference>
<feature type="region of interest" description="Disordered" evidence="10">
    <location>
        <begin position="83"/>
        <end position="105"/>
    </location>
</feature>
<dbReference type="GeneTree" id="ENSGT00940000158211"/>
<proteinExistence type="inferred from homology"/>
<evidence type="ECO:0000256" key="7">
    <source>
        <dbReference type="ARBA" id="ARBA00023125"/>
    </source>
</evidence>
<dbReference type="AlphaFoldDB" id="A0A452DSL3"/>
<organism evidence="12 13">
    <name type="scientific">Capra hircus</name>
    <name type="common">Goat</name>
    <dbReference type="NCBI Taxonomy" id="9925"/>
    <lineage>
        <taxon>Eukaryota</taxon>
        <taxon>Metazoa</taxon>
        <taxon>Chordata</taxon>
        <taxon>Craniata</taxon>
        <taxon>Vertebrata</taxon>
        <taxon>Euteleostomi</taxon>
        <taxon>Mammalia</taxon>
        <taxon>Eutheria</taxon>
        <taxon>Laurasiatheria</taxon>
        <taxon>Artiodactyla</taxon>
        <taxon>Ruminantia</taxon>
        <taxon>Pecora</taxon>
        <taxon>Bovidae</taxon>
        <taxon>Caprinae</taxon>
        <taxon>Capra</taxon>
    </lineage>
</organism>
<dbReference type="InterPro" id="IPR050717">
    <property type="entry name" value="C2H2-ZF_Transcription_Reg"/>
</dbReference>
<evidence type="ECO:0000256" key="8">
    <source>
        <dbReference type="ARBA" id="ARBA00023242"/>
    </source>
</evidence>
<dbReference type="InterPro" id="IPR019041">
    <property type="entry name" value="SSXRD_motif"/>
</dbReference>
<feature type="region of interest" description="Disordered" evidence="10">
    <location>
        <begin position="346"/>
        <end position="382"/>
    </location>
</feature>
<dbReference type="PROSITE" id="PS50157">
    <property type="entry name" value="ZINC_FINGER_C2H2_2"/>
    <property type="match status" value="4"/>
</dbReference>
<comment type="similarity">
    <text evidence="2">Belongs to the krueppel C2H2-type zinc-finger protein family.</text>
</comment>
<dbReference type="PANTHER" id="PTHR14196">
    <property type="entry name" value="ODD-SKIPPED - RELATED"/>
    <property type="match status" value="1"/>
</dbReference>
<dbReference type="FunFam" id="3.30.160.60:FF:000155">
    <property type="entry name" value="zinc finger protein 133 isoform X1"/>
    <property type="match status" value="1"/>
</dbReference>
<keyword evidence="13" id="KW-1185">Reference proteome</keyword>
<keyword evidence="4" id="KW-0677">Repeat</keyword>
<evidence type="ECO:0000259" key="11">
    <source>
        <dbReference type="PROSITE" id="PS50157"/>
    </source>
</evidence>
<dbReference type="Gene3D" id="3.30.160.60">
    <property type="entry name" value="Classic Zinc Finger"/>
    <property type="match status" value="7"/>
</dbReference>
<dbReference type="GO" id="GO:0000977">
    <property type="term" value="F:RNA polymerase II transcription regulatory region sequence-specific DNA binding"/>
    <property type="evidence" value="ECO:0007669"/>
    <property type="project" value="TreeGrafter"/>
</dbReference>
<dbReference type="Ensembl" id="ENSCHIT00000008690.1">
    <property type="protein sequence ID" value="ENSCHIP00000002754.1"/>
    <property type="gene ID" value="ENSCHIG00000006176.1"/>
</dbReference>
<protein>
    <recommendedName>
        <fullName evidence="11">C2H2-type domain-containing protein</fullName>
    </recommendedName>
</protein>
<dbReference type="Pfam" id="PF21549">
    <property type="entry name" value="PRDM2_PR"/>
    <property type="match status" value="1"/>
</dbReference>
<dbReference type="PANTHER" id="PTHR14196:SF12">
    <property type="entry name" value="ZINC FINGER PROTEIN 208-LIKE"/>
    <property type="match status" value="1"/>
</dbReference>
<evidence type="ECO:0000256" key="4">
    <source>
        <dbReference type="ARBA" id="ARBA00022737"/>
    </source>
</evidence>
<evidence type="ECO:0000256" key="9">
    <source>
        <dbReference type="PROSITE-ProRule" id="PRU00042"/>
    </source>
</evidence>
<dbReference type="SUPFAM" id="SSF57667">
    <property type="entry name" value="beta-beta-alpha zinc fingers"/>
    <property type="match status" value="3"/>
</dbReference>
<dbReference type="InterPro" id="IPR001214">
    <property type="entry name" value="SET_dom"/>
</dbReference>
<dbReference type="Proteomes" id="UP000291000">
    <property type="component" value="Chromosome 7"/>
</dbReference>
<dbReference type="GO" id="GO:0000981">
    <property type="term" value="F:DNA-binding transcription factor activity, RNA polymerase II-specific"/>
    <property type="evidence" value="ECO:0007669"/>
    <property type="project" value="TreeGrafter"/>
</dbReference>
<dbReference type="EMBL" id="LWLT01000008">
    <property type="status" value="NOT_ANNOTATED_CDS"/>
    <property type="molecule type" value="Genomic_DNA"/>
</dbReference>
<dbReference type="InterPro" id="IPR048414">
    <property type="entry name" value="PDRM9-like_Znf-C2H2"/>
</dbReference>
<dbReference type="Pfam" id="PF09514">
    <property type="entry name" value="SSXRD"/>
    <property type="match status" value="1"/>
</dbReference>
<keyword evidence="6" id="KW-0862">Zinc</keyword>
<dbReference type="Pfam" id="PF00096">
    <property type="entry name" value="zf-C2H2"/>
    <property type="match status" value="2"/>
</dbReference>
<dbReference type="GO" id="GO:0008270">
    <property type="term" value="F:zinc ion binding"/>
    <property type="evidence" value="ECO:0007669"/>
    <property type="project" value="UniProtKB-KW"/>
</dbReference>
<dbReference type="InterPro" id="IPR036236">
    <property type="entry name" value="Znf_C2H2_sf"/>
</dbReference>
<dbReference type="InterPro" id="IPR013087">
    <property type="entry name" value="Znf_C2H2_type"/>
</dbReference>
<keyword evidence="7" id="KW-0238">DNA-binding</keyword>
<feature type="domain" description="C2H2-type" evidence="11">
    <location>
        <begin position="481"/>
        <end position="508"/>
    </location>
</feature>
<dbReference type="PROSITE" id="PS00028">
    <property type="entry name" value="ZINC_FINGER_C2H2_1"/>
    <property type="match status" value="2"/>
</dbReference>
<evidence type="ECO:0000256" key="10">
    <source>
        <dbReference type="SAM" id="MobiDB-lite"/>
    </source>
</evidence>
<keyword evidence="3" id="KW-0479">Metal-binding</keyword>
<dbReference type="Gene3D" id="2.170.270.10">
    <property type="entry name" value="SET domain"/>
    <property type="match status" value="1"/>
</dbReference>
<evidence type="ECO:0000256" key="3">
    <source>
        <dbReference type="ARBA" id="ARBA00022723"/>
    </source>
</evidence>
<evidence type="ECO:0000313" key="13">
    <source>
        <dbReference type="Proteomes" id="UP000291000"/>
    </source>
</evidence>
<evidence type="ECO:0000313" key="12">
    <source>
        <dbReference type="Ensembl" id="ENSCHIP00000002754.1"/>
    </source>
</evidence>
<evidence type="ECO:0000256" key="5">
    <source>
        <dbReference type="ARBA" id="ARBA00022771"/>
    </source>
</evidence>
<dbReference type="Pfam" id="PF21225">
    <property type="entry name" value="zf-C2H2_5"/>
    <property type="match status" value="1"/>
</dbReference>
<dbReference type="GO" id="GO:0005634">
    <property type="term" value="C:nucleus"/>
    <property type="evidence" value="ECO:0007669"/>
    <property type="project" value="UniProtKB-SubCell"/>
</dbReference>
<comment type="subcellular location">
    <subcellularLocation>
        <location evidence="1">Nucleus</location>
    </subcellularLocation>
</comment>
<reference evidence="12" key="2">
    <citation type="submission" date="2025-08" db="UniProtKB">
        <authorList>
            <consortium name="Ensembl"/>
        </authorList>
    </citation>
    <scope>IDENTIFICATION</scope>
</reference>
<feature type="domain" description="C2H2-type" evidence="11">
    <location>
        <begin position="460"/>
        <end position="480"/>
    </location>
</feature>